<dbReference type="Pfam" id="PF02875">
    <property type="entry name" value="Mur_ligase_C"/>
    <property type="match status" value="1"/>
</dbReference>
<gene>
    <name evidence="10" type="primary">murF</name>
    <name evidence="15" type="ORF">FD09_GL001170</name>
</gene>
<dbReference type="GO" id="GO:0051301">
    <property type="term" value="P:cell division"/>
    <property type="evidence" value="ECO:0007669"/>
    <property type="project" value="UniProtKB-KW"/>
</dbReference>
<dbReference type="EC" id="6.3.2.10" evidence="10 11"/>
<dbReference type="InterPro" id="IPR051046">
    <property type="entry name" value="MurCDEF_CellWall_CoF430Synth"/>
</dbReference>
<dbReference type="GO" id="GO:0047480">
    <property type="term" value="F:UDP-N-acetylmuramoyl-tripeptide-D-alanyl-D-alanine ligase activity"/>
    <property type="evidence" value="ECO:0007669"/>
    <property type="project" value="UniProtKB-UniRule"/>
</dbReference>
<comment type="catalytic activity">
    <reaction evidence="10">
        <text>UDP-N-acetyl-alpha-D-muramoyl-L-alanyl-gamma-D-glutamyl-L-lysine + D-alanyl-D-alanine + ATP = UDP-N-acetyl-alpha-D-muramoyl-L-alanyl-gamma-D-glutamyl-L-lysyl-D-alanyl-D-alanine + ADP + phosphate + H(+)</text>
        <dbReference type="Rhea" id="RHEA:16085"/>
        <dbReference type="ChEBI" id="CHEBI:15378"/>
        <dbReference type="ChEBI" id="CHEBI:30616"/>
        <dbReference type="ChEBI" id="CHEBI:43474"/>
        <dbReference type="ChEBI" id="CHEBI:57822"/>
        <dbReference type="ChEBI" id="CHEBI:70758"/>
        <dbReference type="ChEBI" id="CHEBI:83903"/>
        <dbReference type="ChEBI" id="CHEBI:456216"/>
        <dbReference type="EC" id="6.3.2.10"/>
    </reaction>
</comment>
<comment type="subcellular location">
    <subcellularLocation>
        <location evidence="10 11">Cytoplasm</location>
    </subcellularLocation>
</comment>
<dbReference type="Gene3D" id="3.90.190.20">
    <property type="entry name" value="Mur ligase, C-terminal domain"/>
    <property type="match status" value="1"/>
</dbReference>
<comment type="caution">
    <text evidence="15">The sequence shown here is derived from an EMBL/GenBank/DDBJ whole genome shotgun (WGS) entry which is preliminary data.</text>
</comment>
<keyword evidence="8 10" id="KW-0131">Cell cycle</keyword>
<dbReference type="GO" id="GO:0008360">
    <property type="term" value="P:regulation of cell shape"/>
    <property type="evidence" value="ECO:0007669"/>
    <property type="project" value="UniProtKB-KW"/>
</dbReference>
<keyword evidence="7 10" id="KW-0573">Peptidoglycan synthesis</keyword>
<dbReference type="RefSeq" id="WP_057822307.1">
    <property type="nucleotide sequence ID" value="NZ_AZEC01000019.1"/>
</dbReference>
<dbReference type="InterPro" id="IPR013221">
    <property type="entry name" value="Mur_ligase_cen"/>
</dbReference>
<evidence type="ECO:0000256" key="1">
    <source>
        <dbReference type="ARBA" id="ARBA00022490"/>
    </source>
</evidence>
<keyword evidence="4 10" id="KW-0547">Nucleotide-binding</keyword>
<dbReference type="InterPro" id="IPR005863">
    <property type="entry name" value="UDP-N-AcMur_synth"/>
</dbReference>
<dbReference type="OrthoDB" id="9801978at2"/>
<keyword evidence="16" id="KW-1185">Reference proteome</keyword>
<dbReference type="InterPro" id="IPR004101">
    <property type="entry name" value="Mur_ligase_C"/>
</dbReference>
<dbReference type="Gene3D" id="3.40.1390.10">
    <property type="entry name" value="MurE/MurF, N-terminal domain"/>
    <property type="match status" value="1"/>
</dbReference>
<dbReference type="GO" id="GO:0005524">
    <property type="term" value="F:ATP binding"/>
    <property type="evidence" value="ECO:0007669"/>
    <property type="project" value="UniProtKB-UniRule"/>
</dbReference>
<evidence type="ECO:0000256" key="9">
    <source>
        <dbReference type="ARBA" id="ARBA00023316"/>
    </source>
</evidence>
<dbReference type="GO" id="GO:0071555">
    <property type="term" value="P:cell wall organization"/>
    <property type="evidence" value="ECO:0007669"/>
    <property type="project" value="UniProtKB-KW"/>
</dbReference>
<name>A0A0R1MLD1_9LACO</name>
<evidence type="ECO:0000256" key="7">
    <source>
        <dbReference type="ARBA" id="ARBA00022984"/>
    </source>
</evidence>
<comment type="catalytic activity">
    <reaction evidence="11">
        <text>D-alanyl-D-alanine + UDP-N-acetyl-alpha-D-muramoyl-L-alanyl-gamma-D-glutamyl-meso-2,6-diaminopimelate + ATP = UDP-N-acetyl-alpha-D-muramoyl-L-alanyl-gamma-D-glutamyl-meso-2,6-diaminopimeloyl-D-alanyl-D-alanine + ADP + phosphate + H(+)</text>
        <dbReference type="Rhea" id="RHEA:28374"/>
        <dbReference type="ChEBI" id="CHEBI:15378"/>
        <dbReference type="ChEBI" id="CHEBI:30616"/>
        <dbReference type="ChEBI" id="CHEBI:43474"/>
        <dbReference type="ChEBI" id="CHEBI:57822"/>
        <dbReference type="ChEBI" id="CHEBI:61386"/>
        <dbReference type="ChEBI" id="CHEBI:83905"/>
        <dbReference type="ChEBI" id="CHEBI:456216"/>
        <dbReference type="EC" id="6.3.2.10"/>
    </reaction>
</comment>
<dbReference type="InterPro" id="IPR036615">
    <property type="entry name" value="Mur_ligase_C_dom_sf"/>
</dbReference>
<dbReference type="InterPro" id="IPR036565">
    <property type="entry name" value="Mur-like_cat_sf"/>
</dbReference>
<evidence type="ECO:0000259" key="14">
    <source>
        <dbReference type="Pfam" id="PF08245"/>
    </source>
</evidence>
<keyword evidence="3 10" id="KW-0132">Cell division</keyword>
<evidence type="ECO:0000256" key="11">
    <source>
        <dbReference type="RuleBase" id="RU004136"/>
    </source>
</evidence>
<dbReference type="PANTHER" id="PTHR43024:SF1">
    <property type="entry name" value="UDP-N-ACETYLMURAMOYL-TRIPEPTIDE--D-ALANYL-D-ALANINE LIGASE"/>
    <property type="match status" value="1"/>
</dbReference>
<dbReference type="GO" id="GO:0009252">
    <property type="term" value="P:peptidoglycan biosynthetic process"/>
    <property type="evidence" value="ECO:0007669"/>
    <property type="project" value="UniProtKB-UniRule"/>
</dbReference>
<feature type="domain" description="Mur ligase C-terminal" evidence="13">
    <location>
        <begin position="318"/>
        <end position="444"/>
    </location>
</feature>
<dbReference type="SUPFAM" id="SSF63418">
    <property type="entry name" value="MurE/MurF N-terminal domain"/>
    <property type="match status" value="1"/>
</dbReference>
<accession>A0A0R1MLD1</accession>
<feature type="binding site" evidence="10">
    <location>
        <begin position="112"/>
        <end position="118"/>
    </location>
    <ligand>
        <name>ATP</name>
        <dbReference type="ChEBI" id="CHEBI:30616"/>
    </ligand>
</feature>
<evidence type="ECO:0000256" key="2">
    <source>
        <dbReference type="ARBA" id="ARBA00022598"/>
    </source>
</evidence>
<dbReference type="AlphaFoldDB" id="A0A0R1MLD1"/>
<dbReference type="InterPro" id="IPR000713">
    <property type="entry name" value="Mur_ligase_N"/>
</dbReference>
<evidence type="ECO:0000256" key="4">
    <source>
        <dbReference type="ARBA" id="ARBA00022741"/>
    </source>
</evidence>
<evidence type="ECO:0000256" key="8">
    <source>
        <dbReference type="ARBA" id="ARBA00023306"/>
    </source>
</evidence>
<comment type="pathway">
    <text evidence="10 11">Cell wall biogenesis; peptidoglycan biosynthesis.</text>
</comment>
<evidence type="ECO:0000256" key="3">
    <source>
        <dbReference type="ARBA" id="ARBA00022618"/>
    </source>
</evidence>
<dbReference type="NCBIfam" id="TIGR01143">
    <property type="entry name" value="murF"/>
    <property type="match status" value="1"/>
</dbReference>
<evidence type="ECO:0000259" key="12">
    <source>
        <dbReference type="Pfam" id="PF01225"/>
    </source>
</evidence>
<dbReference type="SUPFAM" id="SSF53244">
    <property type="entry name" value="MurD-like peptide ligases, peptide-binding domain"/>
    <property type="match status" value="1"/>
</dbReference>
<comment type="similarity">
    <text evidence="10">Belongs to the MurCDEF family. MurF subfamily.</text>
</comment>
<dbReference type="STRING" id="1423792.FD09_GL001170"/>
<dbReference type="Pfam" id="PF01225">
    <property type="entry name" value="Mur_ligase"/>
    <property type="match status" value="1"/>
</dbReference>
<keyword evidence="5 10" id="KW-0067">ATP-binding</keyword>
<feature type="domain" description="Mur ligase central" evidence="14">
    <location>
        <begin position="110"/>
        <end position="295"/>
    </location>
</feature>
<evidence type="ECO:0000256" key="10">
    <source>
        <dbReference type="HAMAP-Rule" id="MF_02019"/>
    </source>
</evidence>
<dbReference type="InterPro" id="IPR035911">
    <property type="entry name" value="MurE/MurF_N"/>
</dbReference>
<dbReference type="PANTHER" id="PTHR43024">
    <property type="entry name" value="UDP-N-ACETYLMURAMOYL-TRIPEPTIDE--D-ALANYL-D-ALANINE LIGASE"/>
    <property type="match status" value="1"/>
</dbReference>
<evidence type="ECO:0000313" key="16">
    <source>
        <dbReference type="Proteomes" id="UP000051330"/>
    </source>
</evidence>
<evidence type="ECO:0000313" key="15">
    <source>
        <dbReference type="EMBL" id="KRL08797.1"/>
    </source>
</evidence>
<evidence type="ECO:0000259" key="13">
    <source>
        <dbReference type="Pfam" id="PF02875"/>
    </source>
</evidence>
<evidence type="ECO:0000256" key="6">
    <source>
        <dbReference type="ARBA" id="ARBA00022960"/>
    </source>
</evidence>
<sequence length="457" mass="50081">MHFKVSEIVAALNAPAVPKKFADNEVDSVSFDTREIKPGALFVPLIGERDGHDFVPAAITAGATATFWQKDHTVDIPTDIAVIIVDDPLQAMWQLAQHYLRKINPKVVAVTGSNGKTTTKDMIATILATQYNVAKTYANYNNEIGLPFTILNAPTNTEVLVLEMGMDRPGQISHMTQLARPDVAVITMIGEAHIEFFGTRDKIADAKMEIVQGLSADGTFVFNGDEPLLQERAAKVTQKQKTFGTQSTDDLYPVSVSAGTHHTTFVTNKWADVTFTIPMMGEYNVQNALAAIQAARVFHVLPEKCAQALRKFVPTKNRAQWLEGDAGEQILSDVYNSNPTAVREVLHDFVQVPTDGQRIIVLGDMLELGDQSAQLHASLATDIDPAKIAQVFLYGHDIKSLADALSEKYPTTALHYYPVGDQTTLIHDLQNTAHSSDLVLLKGSHGMHLENVLARLM</sequence>
<dbReference type="Gene3D" id="3.40.1190.10">
    <property type="entry name" value="Mur-like, catalytic domain"/>
    <property type="match status" value="1"/>
</dbReference>
<dbReference type="SUPFAM" id="SSF53623">
    <property type="entry name" value="MurD-like peptide ligases, catalytic domain"/>
    <property type="match status" value="1"/>
</dbReference>
<dbReference type="Proteomes" id="UP000051330">
    <property type="component" value="Unassembled WGS sequence"/>
</dbReference>
<dbReference type="PATRIC" id="fig|1423792.3.peg.1191"/>
<dbReference type="Pfam" id="PF08245">
    <property type="entry name" value="Mur_ligase_M"/>
    <property type="match status" value="1"/>
</dbReference>
<protein>
    <recommendedName>
        <fullName evidence="10 11">UDP-N-acetylmuramoyl-tripeptide--D-alanyl-D-alanine ligase</fullName>
        <ecNumber evidence="10 11">6.3.2.10</ecNumber>
    </recommendedName>
    <alternativeName>
        <fullName evidence="10">D-alanyl-D-alanine-adding enzyme</fullName>
    </alternativeName>
</protein>
<dbReference type="UniPathway" id="UPA00219"/>
<evidence type="ECO:0000256" key="5">
    <source>
        <dbReference type="ARBA" id="ARBA00022840"/>
    </source>
</evidence>
<dbReference type="HAMAP" id="MF_02019">
    <property type="entry name" value="MurF"/>
    <property type="match status" value="1"/>
</dbReference>
<dbReference type="GO" id="GO:0008766">
    <property type="term" value="F:UDP-N-acetylmuramoylalanyl-D-glutamyl-2,6-diaminopimelate-D-alanyl-D-alanine ligase activity"/>
    <property type="evidence" value="ECO:0007669"/>
    <property type="project" value="RHEA"/>
</dbReference>
<proteinExistence type="inferred from homology"/>
<keyword evidence="2 10" id="KW-0436">Ligase</keyword>
<keyword evidence="6 10" id="KW-0133">Cell shape</keyword>
<dbReference type="EMBL" id="AZEC01000019">
    <property type="protein sequence ID" value="KRL08797.1"/>
    <property type="molecule type" value="Genomic_DNA"/>
</dbReference>
<keyword evidence="9 10" id="KW-0961">Cell wall biogenesis/degradation</keyword>
<reference evidence="15 16" key="1">
    <citation type="journal article" date="2015" name="Genome Announc.">
        <title>Expanding the biotechnology potential of lactobacilli through comparative genomics of 213 strains and associated genera.</title>
        <authorList>
            <person name="Sun Z."/>
            <person name="Harris H.M."/>
            <person name="McCann A."/>
            <person name="Guo C."/>
            <person name="Argimon S."/>
            <person name="Zhang W."/>
            <person name="Yang X."/>
            <person name="Jeffery I.B."/>
            <person name="Cooney J.C."/>
            <person name="Kagawa T.F."/>
            <person name="Liu W."/>
            <person name="Song Y."/>
            <person name="Salvetti E."/>
            <person name="Wrobel A."/>
            <person name="Rasinkangas P."/>
            <person name="Parkhill J."/>
            <person name="Rea M.C."/>
            <person name="O'Sullivan O."/>
            <person name="Ritari J."/>
            <person name="Douillard F.P."/>
            <person name="Paul Ross R."/>
            <person name="Yang R."/>
            <person name="Briner A.E."/>
            <person name="Felis G.E."/>
            <person name="de Vos W.M."/>
            <person name="Barrangou R."/>
            <person name="Klaenhammer T.R."/>
            <person name="Caufield P.W."/>
            <person name="Cui Y."/>
            <person name="Zhang H."/>
            <person name="O'Toole P.W."/>
        </authorList>
    </citation>
    <scope>NUCLEOTIDE SEQUENCE [LARGE SCALE GENOMIC DNA]</scope>
    <source>
        <strain evidence="15 16">DSM 12744</strain>
    </source>
</reference>
<feature type="domain" description="Mur ligase N-terminal catalytic" evidence="12">
    <location>
        <begin position="26"/>
        <end position="97"/>
    </location>
</feature>
<keyword evidence="1 10" id="KW-0963">Cytoplasm</keyword>
<dbReference type="GO" id="GO:0005737">
    <property type="term" value="C:cytoplasm"/>
    <property type="evidence" value="ECO:0007669"/>
    <property type="project" value="UniProtKB-SubCell"/>
</dbReference>
<comment type="function">
    <text evidence="10 11">Involved in cell wall formation. Catalyzes the final step in the synthesis of UDP-N-acetylmuramoyl-pentapeptide, the precursor of murein.</text>
</comment>
<organism evidence="15 16">
    <name type="scientific">Schleiferilactobacillus perolens DSM 12744</name>
    <dbReference type="NCBI Taxonomy" id="1423792"/>
    <lineage>
        <taxon>Bacteria</taxon>
        <taxon>Bacillati</taxon>
        <taxon>Bacillota</taxon>
        <taxon>Bacilli</taxon>
        <taxon>Lactobacillales</taxon>
        <taxon>Lactobacillaceae</taxon>
        <taxon>Schleiferilactobacillus</taxon>
    </lineage>
</organism>